<dbReference type="Pfam" id="PF06985">
    <property type="entry name" value="HET"/>
    <property type="match status" value="1"/>
</dbReference>
<reference evidence="3 4" key="1">
    <citation type="submission" date="2016-03" db="EMBL/GenBank/DDBJ databases">
        <authorList>
            <person name="Ploux O."/>
        </authorList>
    </citation>
    <scope>NUCLEOTIDE SEQUENCE [LARGE SCALE GENOMIC DNA]</scope>
    <source>
        <strain evidence="3 4">UAMH 11012</strain>
    </source>
</reference>
<proteinExistence type="predicted"/>
<dbReference type="AlphaFoldDB" id="A0A1L7X193"/>
<dbReference type="PANTHER" id="PTHR10622">
    <property type="entry name" value="HET DOMAIN-CONTAINING PROTEIN"/>
    <property type="match status" value="1"/>
</dbReference>
<dbReference type="Pfam" id="PF26640">
    <property type="entry name" value="DUF8212"/>
    <property type="match status" value="1"/>
</dbReference>
<evidence type="ECO:0000259" key="2">
    <source>
        <dbReference type="Pfam" id="PF26640"/>
    </source>
</evidence>
<dbReference type="STRING" id="576137.A0A1L7X193"/>
<feature type="domain" description="DUF8212" evidence="2">
    <location>
        <begin position="217"/>
        <end position="313"/>
    </location>
</feature>
<feature type="domain" description="Heterokaryon incompatibility" evidence="1">
    <location>
        <begin position="22"/>
        <end position="108"/>
    </location>
</feature>
<accession>A0A1L7X193</accession>
<gene>
    <name evidence="3" type="ORF">PAC_08687</name>
</gene>
<dbReference type="InterPro" id="IPR058525">
    <property type="entry name" value="DUF8212"/>
</dbReference>
<protein>
    <submittedName>
        <fullName evidence="3">Uncharacterized protein</fullName>
    </submittedName>
</protein>
<evidence type="ECO:0000313" key="4">
    <source>
        <dbReference type="Proteomes" id="UP000184330"/>
    </source>
</evidence>
<keyword evidence="4" id="KW-1185">Reference proteome</keyword>
<dbReference type="PANTHER" id="PTHR10622:SF10">
    <property type="entry name" value="HET DOMAIN-CONTAINING PROTEIN"/>
    <property type="match status" value="1"/>
</dbReference>
<organism evidence="3 4">
    <name type="scientific">Phialocephala subalpina</name>
    <dbReference type="NCBI Taxonomy" id="576137"/>
    <lineage>
        <taxon>Eukaryota</taxon>
        <taxon>Fungi</taxon>
        <taxon>Dikarya</taxon>
        <taxon>Ascomycota</taxon>
        <taxon>Pezizomycotina</taxon>
        <taxon>Leotiomycetes</taxon>
        <taxon>Helotiales</taxon>
        <taxon>Mollisiaceae</taxon>
        <taxon>Phialocephala</taxon>
        <taxon>Phialocephala fortinii species complex</taxon>
    </lineage>
</organism>
<dbReference type="EMBL" id="FJOG01000012">
    <property type="protein sequence ID" value="CZR58795.1"/>
    <property type="molecule type" value="Genomic_DNA"/>
</dbReference>
<evidence type="ECO:0000313" key="3">
    <source>
        <dbReference type="EMBL" id="CZR58795.1"/>
    </source>
</evidence>
<sequence>MRLLNTTTLKLHSFFGKKIPDYAILSHRWEDEEVLFQDLESGHCRDMPGYAKIRGCCAQARKENLEYAWIDTCCIDKNSSAELSEAINSMFQWYKDSQVCYVYLSDVDGGGNGEQALSEFSRSVWFDRGWTLQELLAPKNVVFYDRSWKFVGTKRILERLIAEITGIQRLFSYENACIAEKMSWASQRETTRVEDAAYCLMGLFDVNMPLLYGEGAKAFKRLQQEIIKSSDDESIFAWYLTDMSETSDDVFAPNPRAFSESWNIKSRTFLSSSTPTNTDANREPVDYRGYFKRDEYPYAMTNKGLHISLFLMPAQVLGIGPPSRELYVALLHGLRMGTNDMISPAILLERIFEQDENSRSESDTWKLVRVPQHRILTLDMRDTMAKCQDWMKDQLSGYWGVKDHLLCPTSRLVYIRTNVTKVLHVPKFQNYLNDDFDMLINITSLQMNSFEVFWPSDLYGDVALRGENISCFGTVDGNIHLKVKYPLEADEFINVYFTNHKIGQIIVFIVNVRDSGNPWPMLLTMGGGQPTRMVRSIVSEHSGFWFDWRGSTLSGVNRISHPLNNGWSVSAFLRRVIDGLGYRYIIDLTIDPNGSIRWPATNGLETLALRFANDSDSGKEDKTRI</sequence>
<dbReference type="InterPro" id="IPR010730">
    <property type="entry name" value="HET"/>
</dbReference>
<dbReference type="Proteomes" id="UP000184330">
    <property type="component" value="Unassembled WGS sequence"/>
</dbReference>
<evidence type="ECO:0000259" key="1">
    <source>
        <dbReference type="Pfam" id="PF06985"/>
    </source>
</evidence>
<name>A0A1L7X193_9HELO</name>
<dbReference type="OrthoDB" id="20872at2759"/>